<dbReference type="Gene3D" id="3.90.1720.10">
    <property type="entry name" value="endopeptidase domain like (from Nostoc punctiforme)"/>
    <property type="match status" value="1"/>
</dbReference>
<dbReference type="InterPro" id="IPR038765">
    <property type="entry name" value="Papain-like_cys_pep_sf"/>
</dbReference>
<feature type="chain" id="PRO_5044718367" evidence="6">
    <location>
        <begin position="33"/>
        <end position="238"/>
    </location>
</feature>
<proteinExistence type="inferred from homology"/>
<reference evidence="9" key="1">
    <citation type="submission" date="2023-06" db="EMBL/GenBank/DDBJ databases">
        <title>Sysu t00039.</title>
        <authorList>
            <person name="Gao L."/>
            <person name="Fang B.-Z."/>
            <person name="Li W.-J."/>
        </authorList>
    </citation>
    <scope>NUCLEOTIDE SEQUENCE</scope>
    <source>
        <strain evidence="9">SYSU T00039</strain>
    </source>
</reference>
<evidence type="ECO:0000256" key="4">
    <source>
        <dbReference type="ARBA" id="ARBA00022807"/>
    </source>
</evidence>
<reference evidence="8 11" key="2">
    <citation type="submission" date="2023-06" db="EMBL/GenBank/DDBJ databases">
        <title>SYSU T0a273.</title>
        <authorList>
            <person name="Gao L."/>
            <person name="Fang B.-Z."/>
            <person name="Li W.-J."/>
        </authorList>
    </citation>
    <scope>NUCLEOTIDE SEQUENCE [LARGE SCALE GENOMIC DNA]</scope>
    <source>
        <strain evidence="8 11">SYSU T0a273</strain>
    </source>
</reference>
<feature type="domain" description="NlpC/P60" evidence="7">
    <location>
        <begin position="128"/>
        <end position="238"/>
    </location>
</feature>
<comment type="similarity">
    <text evidence="1">Belongs to the peptidase C40 family.</text>
</comment>
<dbReference type="Proteomes" id="UP001172737">
    <property type="component" value="Unassembled WGS sequence"/>
</dbReference>
<dbReference type="InterPro" id="IPR051794">
    <property type="entry name" value="PG_Endopeptidase_C40"/>
</dbReference>
<feature type="compositionally biased region" description="Low complexity" evidence="5">
    <location>
        <begin position="92"/>
        <end position="121"/>
    </location>
</feature>
<dbReference type="EMBL" id="JAUHQB010000005">
    <property type="protein sequence ID" value="MDN4483558.1"/>
    <property type="molecule type" value="Genomic_DNA"/>
</dbReference>
<sequence>MKYGYMRARTRAVAAAAGAALVVVPLTGAAAAALVTTEDDSNVTVLGSAQRADYASDVAEIPAVTSTEESDAFEIDTPSVDVELPPPPEPAPVATTARAATSSGTSAGTTTTSSSSGSTSSSAAVTAAISGSAIIAEAAKYVGTPYVSGGSSPSGFDCSGFVSYVYAQFGVSLPRSSSAYWGVGVTVSSPQPGDIIVSSGHVALYAGPNLQIDAPRPGKTVQFRPIWQSNPTYKRIAG</sequence>
<keyword evidence="10" id="KW-1185">Reference proteome</keyword>
<organism evidence="9 10">
    <name type="scientific">Demequina lignilytica</name>
    <dbReference type="NCBI Taxonomy" id="3051663"/>
    <lineage>
        <taxon>Bacteria</taxon>
        <taxon>Bacillati</taxon>
        <taxon>Actinomycetota</taxon>
        <taxon>Actinomycetes</taxon>
        <taxon>Micrococcales</taxon>
        <taxon>Demequinaceae</taxon>
        <taxon>Demequina</taxon>
    </lineage>
</organism>
<evidence type="ECO:0000256" key="5">
    <source>
        <dbReference type="SAM" id="MobiDB-lite"/>
    </source>
</evidence>
<dbReference type="RefSeq" id="WP_301118750.1">
    <property type="nucleotide sequence ID" value="NZ_JAUHPX010000004.1"/>
</dbReference>
<evidence type="ECO:0000256" key="6">
    <source>
        <dbReference type="SAM" id="SignalP"/>
    </source>
</evidence>
<evidence type="ECO:0000313" key="11">
    <source>
        <dbReference type="Proteomes" id="UP001172756"/>
    </source>
</evidence>
<dbReference type="PROSITE" id="PS51935">
    <property type="entry name" value="NLPC_P60"/>
    <property type="match status" value="1"/>
</dbReference>
<keyword evidence="2" id="KW-0645">Protease</keyword>
<comment type="caution">
    <text evidence="9">The sequence shown here is derived from an EMBL/GenBank/DDBJ whole genome shotgun (WGS) entry which is preliminary data.</text>
</comment>
<dbReference type="EMBL" id="JAUHPX010000004">
    <property type="protein sequence ID" value="MDN4488135.1"/>
    <property type="molecule type" value="Genomic_DNA"/>
</dbReference>
<evidence type="ECO:0000256" key="3">
    <source>
        <dbReference type="ARBA" id="ARBA00022801"/>
    </source>
</evidence>
<keyword evidence="3" id="KW-0378">Hydrolase</keyword>
<feature type="region of interest" description="Disordered" evidence="5">
    <location>
        <begin position="78"/>
        <end position="121"/>
    </location>
</feature>
<feature type="signal peptide" evidence="6">
    <location>
        <begin position="1"/>
        <end position="32"/>
    </location>
</feature>
<dbReference type="Pfam" id="PF00877">
    <property type="entry name" value="NLPC_P60"/>
    <property type="match status" value="1"/>
</dbReference>
<dbReference type="SUPFAM" id="SSF54001">
    <property type="entry name" value="Cysteine proteinases"/>
    <property type="match status" value="1"/>
</dbReference>
<dbReference type="InterPro" id="IPR000064">
    <property type="entry name" value="NLP_P60_dom"/>
</dbReference>
<dbReference type="GO" id="GO:0008234">
    <property type="term" value="F:cysteine-type peptidase activity"/>
    <property type="evidence" value="ECO:0007669"/>
    <property type="project" value="UniProtKB-KW"/>
</dbReference>
<dbReference type="PANTHER" id="PTHR47359:SF3">
    <property type="entry name" value="NLP_P60 DOMAIN-CONTAINING PROTEIN-RELATED"/>
    <property type="match status" value="1"/>
</dbReference>
<protein>
    <submittedName>
        <fullName evidence="9">C40 family peptidase</fullName>
    </submittedName>
</protein>
<evidence type="ECO:0000313" key="8">
    <source>
        <dbReference type="EMBL" id="MDN4483558.1"/>
    </source>
</evidence>
<dbReference type="PANTHER" id="PTHR47359">
    <property type="entry name" value="PEPTIDOGLYCAN DL-ENDOPEPTIDASE CWLO"/>
    <property type="match status" value="1"/>
</dbReference>
<dbReference type="AlphaFoldDB" id="A0AAW7M8X0"/>
<dbReference type="Proteomes" id="UP001172756">
    <property type="component" value="Unassembled WGS sequence"/>
</dbReference>
<gene>
    <name evidence="8" type="ORF">QQ002_08425</name>
    <name evidence="9" type="ORF">QQX10_08140</name>
</gene>
<evidence type="ECO:0000256" key="2">
    <source>
        <dbReference type="ARBA" id="ARBA00022670"/>
    </source>
</evidence>
<dbReference type="GO" id="GO:0006508">
    <property type="term" value="P:proteolysis"/>
    <property type="evidence" value="ECO:0007669"/>
    <property type="project" value="UniProtKB-KW"/>
</dbReference>
<keyword evidence="6" id="KW-0732">Signal</keyword>
<evidence type="ECO:0000256" key="1">
    <source>
        <dbReference type="ARBA" id="ARBA00007074"/>
    </source>
</evidence>
<evidence type="ECO:0000313" key="9">
    <source>
        <dbReference type="EMBL" id="MDN4488135.1"/>
    </source>
</evidence>
<name>A0AAW7M8X0_9MICO</name>
<evidence type="ECO:0000313" key="10">
    <source>
        <dbReference type="Proteomes" id="UP001172737"/>
    </source>
</evidence>
<accession>A0AAW7M8X0</accession>
<evidence type="ECO:0000259" key="7">
    <source>
        <dbReference type="PROSITE" id="PS51935"/>
    </source>
</evidence>
<keyword evidence="4" id="KW-0788">Thiol protease</keyword>